<keyword evidence="1" id="KW-1133">Transmembrane helix</keyword>
<gene>
    <name evidence="2" type="ORF">LtaPh_1015700</name>
</gene>
<keyword evidence="3" id="KW-1185">Reference proteome</keyword>
<evidence type="ECO:0000313" key="3">
    <source>
        <dbReference type="Proteomes" id="UP000419144"/>
    </source>
</evidence>
<feature type="transmembrane region" description="Helical" evidence="1">
    <location>
        <begin position="95"/>
        <end position="117"/>
    </location>
</feature>
<accession>A0A640KA40</accession>
<keyword evidence="1" id="KW-0812">Transmembrane</keyword>
<proteinExistence type="predicted"/>
<feature type="transmembrane region" description="Helical" evidence="1">
    <location>
        <begin position="6"/>
        <end position="29"/>
    </location>
</feature>
<feature type="transmembrane region" description="Helical" evidence="1">
    <location>
        <begin position="36"/>
        <end position="55"/>
    </location>
</feature>
<reference evidence="2" key="1">
    <citation type="submission" date="2019-11" db="EMBL/GenBank/DDBJ databases">
        <title>Leishmania tarentolae CDS.</title>
        <authorList>
            <person name="Goto Y."/>
            <person name="Yamagishi J."/>
        </authorList>
    </citation>
    <scope>NUCLEOTIDE SEQUENCE [LARGE SCALE GENOMIC DNA]</scope>
    <source>
        <strain evidence="2">Parrot Tar II</strain>
    </source>
</reference>
<dbReference type="OrthoDB" id="251327at2759"/>
<name>A0A640KA40_LEITA</name>
<keyword evidence="1" id="KW-0472">Membrane</keyword>
<comment type="caution">
    <text evidence="2">The sequence shown here is derived from an EMBL/GenBank/DDBJ whole genome shotgun (WGS) entry which is preliminary data.</text>
</comment>
<protein>
    <recommendedName>
        <fullName evidence="4">Transmembrane protein</fullName>
    </recommendedName>
</protein>
<dbReference type="Proteomes" id="UP000419144">
    <property type="component" value="Unassembled WGS sequence"/>
</dbReference>
<dbReference type="VEuPathDB" id="TriTrypDB:LtaPh_1015700"/>
<evidence type="ECO:0000313" key="2">
    <source>
        <dbReference type="EMBL" id="GET86586.1"/>
    </source>
</evidence>
<organism evidence="2 3">
    <name type="scientific">Leishmania tarentolae</name>
    <name type="common">Sauroleishmania tarentolae</name>
    <dbReference type="NCBI Taxonomy" id="5689"/>
    <lineage>
        <taxon>Eukaryota</taxon>
        <taxon>Discoba</taxon>
        <taxon>Euglenozoa</taxon>
        <taxon>Kinetoplastea</taxon>
        <taxon>Metakinetoplastina</taxon>
        <taxon>Trypanosomatida</taxon>
        <taxon>Trypanosomatidae</taxon>
        <taxon>Leishmaniinae</taxon>
        <taxon>Leishmania</taxon>
        <taxon>lizard Leishmania</taxon>
    </lineage>
</organism>
<evidence type="ECO:0000256" key="1">
    <source>
        <dbReference type="SAM" id="Phobius"/>
    </source>
</evidence>
<dbReference type="EMBL" id="BLBS01000012">
    <property type="protein sequence ID" value="GET86586.1"/>
    <property type="molecule type" value="Genomic_DNA"/>
</dbReference>
<sequence>MQELILGVGAGTFAVLITVGVAILIALVGSYLAPHSTLFIIIGCFLLPLIVYGFILTSPRGPVANTTTVVPSTFYRERQLPSNTDVVDKFVPVRIVIVVLMALGLLSGVAFYILTLVKSPPYEVPRVHCLRQKLEEAHPTWYR</sequence>
<dbReference type="AlphaFoldDB" id="A0A640KA40"/>
<evidence type="ECO:0008006" key="4">
    <source>
        <dbReference type="Google" id="ProtNLM"/>
    </source>
</evidence>